<evidence type="ECO:0000313" key="15">
    <source>
        <dbReference type="EMBL" id="SZX60113.1"/>
    </source>
</evidence>
<keyword evidence="8" id="KW-0443">Lipid metabolism</keyword>
<evidence type="ECO:0000256" key="6">
    <source>
        <dbReference type="ARBA" id="ARBA00022692"/>
    </source>
</evidence>
<evidence type="ECO:0000313" key="16">
    <source>
        <dbReference type="Proteomes" id="UP000256970"/>
    </source>
</evidence>
<dbReference type="Proteomes" id="UP000256970">
    <property type="component" value="Unassembled WGS sequence"/>
</dbReference>
<dbReference type="SMART" id="SM00563">
    <property type="entry name" value="PlsC"/>
    <property type="match status" value="1"/>
</dbReference>
<comment type="similarity">
    <text evidence="3">Belongs to the 1-acyl-sn-glycerol-3-phosphate acyltransferase family.</text>
</comment>
<dbReference type="STRING" id="3088.A0A383V581"/>
<dbReference type="SUPFAM" id="SSF69593">
    <property type="entry name" value="Glycerol-3-phosphate (1)-acyltransferase"/>
    <property type="match status" value="1"/>
</dbReference>
<sequence>MKYDVVNSPYIDLESPFTLWEAVKMALLLPTVPLRLCICVISIILVAIANSIAIAGCDLSKPLPRWRRRMVEISSQAASGTCLRAVGFWNPRVVNYHNYTKGQQLGAIGIFNHVSYLDAFVVVWAFCCAGVTFQFSKHLPILGYGVRALQNLYVPEDKDRTQQQKGMVQLIKERAANHAMPMLSVAPEGTLSNGRCLLSFKTGAFVAGTPVVPILLRYKLRPFNPSWSIIIPFWHLLRLMCQFSNAVTVEMLPPYIPSEAEKADPVLYAANIRKLIAGALGVPLADQDRRHFLALVNAGVSVSWDGRRLLAPPGVLDAAGCMDLEPYMPENFVKTKKQQ</sequence>
<keyword evidence="4" id="KW-0444">Lipid biosynthesis</keyword>
<dbReference type="PANTHER" id="PTHR23063:SF59">
    <property type="entry name" value="ACYLTRANSFERASE"/>
    <property type="match status" value="1"/>
</dbReference>
<keyword evidence="12" id="KW-0012">Acyltransferase</keyword>
<evidence type="ECO:0000259" key="14">
    <source>
        <dbReference type="SMART" id="SM00563"/>
    </source>
</evidence>
<evidence type="ECO:0000256" key="3">
    <source>
        <dbReference type="ARBA" id="ARBA00008655"/>
    </source>
</evidence>
<feature type="domain" description="Phospholipid/glycerol acyltransferase" evidence="14">
    <location>
        <begin position="107"/>
        <end position="219"/>
    </location>
</feature>
<keyword evidence="9 13" id="KW-0472">Membrane</keyword>
<dbReference type="GO" id="GO:0016020">
    <property type="term" value="C:membrane"/>
    <property type="evidence" value="ECO:0007669"/>
    <property type="project" value="UniProtKB-SubCell"/>
</dbReference>
<evidence type="ECO:0000256" key="4">
    <source>
        <dbReference type="ARBA" id="ARBA00022516"/>
    </source>
</evidence>
<dbReference type="PANTHER" id="PTHR23063">
    <property type="entry name" value="PHOSPHOLIPID ACYLTRANSFERASE"/>
    <property type="match status" value="1"/>
</dbReference>
<dbReference type="InterPro" id="IPR045252">
    <property type="entry name" value="LPCAT1-like"/>
</dbReference>
<evidence type="ECO:0000256" key="8">
    <source>
        <dbReference type="ARBA" id="ARBA00023098"/>
    </source>
</evidence>
<dbReference type="CDD" id="cd07991">
    <property type="entry name" value="LPLAT_LPCAT1-like"/>
    <property type="match status" value="1"/>
</dbReference>
<proteinExistence type="inferred from homology"/>
<evidence type="ECO:0000256" key="10">
    <source>
        <dbReference type="ARBA" id="ARBA00023209"/>
    </source>
</evidence>
<dbReference type="AlphaFoldDB" id="A0A383V581"/>
<evidence type="ECO:0000256" key="9">
    <source>
        <dbReference type="ARBA" id="ARBA00023136"/>
    </source>
</evidence>
<evidence type="ECO:0000256" key="7">
    <source>
        <dbReference type="ARBA" id="ARBA00022989"/>
    </source>
</evidence>
<evidence type="ECO:0000256" key="11">
    <source>
        <dbReference type="ARBA" id="ARBA00023264"/>
    </source>
</evidence>
<reference evidence="15 16" key="1">
    <citation type="submission" date="2016-10" db="EMBL/GenBank/DDBJ databases">
        <authorList>
            <person name="Cai Z."/>
        </authorList>
    </citation>
    <scope>NUCLEOTIDE SEQUENCE [LARGE SCALE GENOMIC DNA]</scope>
</reference>
<name>A0A383V581_TETOB</name>
<dbReference type="EMBL" id="FNXT01000045">
    <property type="protein sequence ID" value="SZX60113.1"/>
    <property type="molecule type" value="Genomic_DNA"/>
</dbReference>
<dbReference type="GO" id="GO:0008654">
    <property type="term" value="P:phospholipid biosynthetic process"/>
    <property type="evidence" value="ECO:0007669"/>
    <property type="project" value="UniProtKB-KW"/>
</dbReference>
<comment type="subcellular location">
    <subcellularLocation>
        <location evidence="1">Membrane</location>
    </subcellularLocation>
</comment>
<evidence type="ECO:0000256" key="1">
    <source>
        <dbReference type="ARBA" id="ARBA00004370"/>
    </source>
</evidence>
<keyword evidence="16" id="KW-1185">Reference proteome</keyword>
<keyword evidence="6 13" id="KW-0812">Transmembrane</keyword>
<dbReference type="GO" id="GO:0008374">
    <property type="term" value="F:O-acyltransferase activity"/>
    <property type="evidence" value="ECO:0007669"/>
    <property type="project" value="InterPro"/>
</dbReference>
<keyword evidence="7 13" id="KW-1133">Transmembrane helix</keyword>
<evidence type="ECO:0000256" key="12">
    <source>
        <dbReference type="ARBA" id="ARBA00023315"/>
    </source>
</evidence>
<accession>A0A383V581</accession>
<protein>
    <recommendedName>
        <fullName evidence="14">Phospholipid/glycerol acyltransferase domain-containing protein</fullName>
    </recommendedName>
</protein>
<evidence type="ECO:0000256" key="13">
    <source>
        <dbReference type="SAM" id="Phobius"/>
    </source>
</evidence>
<comment type="pathway">
    <text evidence="2">Lipid metabolism.</text>
</comment>
<organism evidence="15 16">
    <name type="scientific">Tetradesmus obliquus</name>
    <name type="common">Green alga</name>
    <name type="synonym">Acutodesmus obliquus</name>
    <dbReference type="NCBI Taxonomy" id="3088"/>
    <lineage>
        <taxon>Eukaryota</taxon>
        <taxon>Viridiplantae</taxon>
        <taxon>Chlorophyta</taxon>
        <taxon>core chlorophytes</taxon>
        <taxon>Chlorophyceae</taxon>
        <taxon>CS clade</taxon>
        <taxon>Sphaeropleales</taxon>
        <taxon>Scenedesmaceae</taxon>
        <taxon>Tetradesmus</taxon>
    </lineage>
</organism>
<evidence type="ECO:0000256" key="2">
    <source>
        <dbReference type="ARBA" id="ARBA00005189"/>
    </source>
</evidence>
<keyword evidence="11" id="KW-1208">Phospholipid metabolism</keyword>
<evidence type="ECO:0000256" key="5">
    <source>
        <dbReference type="ARBA" id="ARBA00022679"/>
    </source>
</evidence>
<dbReference type="Pfam" id="PF01553">
    <property type="entry name" value="Acyltransferase"/>
    <property type="match status" value="1"/>
</dbReference>
<gene>
    <name evidence="15" type="ORF">BQ4739_LOCUS694</name>
</gene>
<keyword evidence="10" id="KW-0594">Phospholipid biosynthesis</keyword>
<dbReference type="InterPro" id="IPR002123">
    <property type="entry name" value="Plipid/glycerol_acylTrfase"/>
</dbReference>
<feature type="transmembrane region" description="Helical" evidence="13">
    <location>
        <begin position="32"/>
        <end position="59"/>
    </location>
</feature>
<keyword evidence="5" id="KW-0808">Transferase</keyword>